<reference evidence="5 6" key="1">
    <citation type="submission" date="2019-05" db="EMBL/GenBank/DDBJ databases">
        <title>Culicoidintestinum kansasii gen. nov., sp. nov. from the gastrointestinal tract of the biting midge, Culicoides sonorensis.</title>
        <authorList>
            <person name="Neupane S."/>
            <person name="Ghosh A."/>
            <person name="Gunther S."/>
            <person name="Martin K."/>
            <person name="Zurek L."/>
        </authorList>
    </citation>
    <scope>NUCLEOTIDE SEQUENCE [LARGE SCALE GENOMIC DNA]</scope>
    <source>
        <strain evidence="5 6">CS-1</strain>
    </source>
</reference>
<evidence type="ECO:0000256" key="2">
    <source>
        <dbReference type="ARBA" id="ARBA00023125"/>
    </source>
</evidence>
<dbReference type="InterPro" id="IPR018060">
    <property type="entry name" value="HTH_AraC"/>
</dbReference>
<dbReference type="OrthoDB" id="9816344at2"/>
<protein>
    <submittedName>
        <fullName evidence="5">Helix-turn-helix domain-containing protein</fullName>
    </submittedName>
</protein>
<name>A0A5R8QGA7_9FIRM</name>
<dbReference type="SUPFAM" id="SSF46689">
    <property type="entry name" value="Homeodomain-like"/>
    <property type="match status" value="2"/>
</dbReference>
<feature type="domain" description="HTH araC/xylS-type" evidence="4">
    <location>
        <begin position="6"/>
        <end position="102"/>
    </location>
</feature>
<organism evidence="5 6">
    <name type="scientific">Culicoidibacter larvae</name>
    <dbReference type="NCBI Taxonomy" id="2579976"/>
    <lineage>
        <taxon>Bacteria</taxon>
        <taxon>Bacillati</taxon>
        <taxon>Bacillota</taxon>
        <taxon>Culicoidibacteria</taxon>
        <taxon>Culicoidibacterales</taxon>
        <taxon>Culicoidibacteraceae</taxon>
        <taxon>Culicoidibacter</taxon>
    </lineage>
</organism>
<keyword evidence="2" id="KW-0238">DNA-binding</keyword>
<gene>
    <name evidence="5" type="ORF">FEZ08_03750</name>
</gene>
<accession>A0A5R8QGA7</accession>
<dbReference type="SMART" id="SM00342">
    <property type="entry name" value="HTH_ARAC"/>
    <property type="match status" value="1"/>
</dbReference>
<dbReference type="InterPro" id="IPR050959">
    <property type="entry name" value="MarA-like"/>
</dbReference>
<dbReference type="RefSeq" id="WP_138190377.1">
    <property type="nucleotide sequence ID" value="NZ_VBWP01000002.1"/>
</dbReference>
<keyword evidence="3" id="KW-0804">Transcription</keyword>
<evidence type="ECO:0000313" key="5">
    <source>
        <dbReference type="EMBL" id="TLG76740.1"/>
    </source>
</evidence>
<dbReference type="GO" id="GO:0043565">
    <property type="term" value="F:sequence-specific DNA binding"/>
    <property type="evidence" value="ECO:0007669"/>
    <property type="project" value="InterPro"/>
</dbReference>
<dbReference type="AlphaFoldDB" id="A0A5R8QGA7"/>
<comment type="caution">
    <text evidence="5">The sequence shown here is derived from an EMBL/GenBank/DDBJ whole genome shotgun (WGS) entry which is preliminary data.</text>
</comment>
<dbReference type="Pfam" id="PF12833">
    <property type="entry name" value="HTH_18"/>
    <property type="match status" value="1"/>
</dbReference>
<dbReference type="Gene3D" id="1.10.10.60">
    <property type="entry name" value="Homeodomain-like"/>
    <property type="match status" value="2"/>
</dbReference>
<evidence type="ECO:0000313" key="6">
    <source>
        <dbReference type="Proteomes" id="UP000306912"/>
    </source>
</evidence>
<dbReference type="Proteomes" id="UP000306912">
    <property type="component" value="Unassembled WGS sequence"/>
</dbReference>
<evidence type="ECO:0000259" key="4">
    <source>
        <dbReference type="PROSITE" id="PS01124"/>
    </source>
</evidence>
<dbReference type="InterPro" id="IPR009057">
    <property type="entry name" value="Homeodomain-like_sf"/>
</dbReference>
<dbReference type="EMBL" id="VBWP01000002">
    <property type="protein sequence ID" value="TLG76740.1"/>
    <property type="molecule type" value="Genomic_DNA"/>
</dbReference>
<keyword evidence="1" id="KW-0805">Transcription regulation</keyword>
<sequence>MNTFMQEVLAYIHQNYQTVTVNELCKKFGYTQSHFSRIFVAYNGVSAVEYIASAKVFYSFKNMDAHKSVLKAHLDVGYLSTGTFTNNFKRKTGLSPKKYQLQVPNLFAFIKKAEIDEQNTYEYSLTNTSTKNNLEVNIQLPRAFEGLCFVGLFKRMIPNHTPVLGKVLKKSKTIVFDNIPDGRFFLMSCGIPKTNNPLNYFFLKDEYRAFINQPFIFEHNKSYKTTLTLRKKVPTDPPLTINLPHLLYSQLRKQK</sequence>
<keyword evidence="6" id="KW-1185">Reference proteome</keyword>
<proteinExistence type="predicted"/>
<dbReference type="InParanoid" id="A0A5R8QGA7"/>
<dbReference type="PANTHER" id="PTHR47504">
    <property type="entry name" value="RIGHT ORIGIN-BINDING PROTEIN"/>
    <property type="match status" value="1"/>
</dbReference>
<dbReference type="GO" id="GO:0003700">
    <property type="term" value="F:DNA-binding transcription factor activity"/>
    <property type="evidence" value="ECO:0007669"/>
    <property type="project" value="InterPro"/>
</dbReference>
<evidence type="ECO:0000256" key="3">
    <source>
        <dbReference type="ARBA" id="ARBA00023163"/>
    </source>
</evidence>
<dbReference type="PANTHER" id="PTHR47504:SF6">
    <property type="entry name" value="ARAC-FAMILY TRANSCRIPTIONAL REGULATOR"/>
    <property type="match status" value="1"/>
</dbReference>
<dbReference type="PROSITE" id="PS01124">
    <property type="entry name" value="HTH_ARAC_FAMILY_2"/>
    <property type="match status" value="1"/>
</dbReference>
<evidence type="ECO:0000256" key="1">
    <source>
        <dbReference type="ARBA" id="ARBA00023015"/>
    </source>
</evidence>